<dbReference type="PATRIC" id="fig|136160.3.peg.2723"/>
<proteinExistence type="predicted"/>
<dbReference type="AlphaFoldDB" id="A0A0M0KLY8"/>
<evidence type="ECO:0000313" key="1">
    <source>
        <dbReference type="EMBL" id="KOO39413.1"/>
    </source>
</evidence>
<dbReference type="EMBL" id="LILD01000001">
    <property type="protein sequence ID" value="KOO39413.1"/>
    <property type="molecule type" value="Genomic_DNA"/>
</dbReference>
<name>A0A0M0KLY8_ALKHA</name>
<accession>A0A0M0KLY8</accession>
<reference evidence="1" key="1">
    <citation type="submission" date="2015-08" db="EMBL/GenBank/DDBJ databases">
        <title>Complete DNA Sequence of Pseudomonas syringae pv. actinidiae, the Causal Agent of Kiwifruit Canker Disease.</title>
        <authorList>
            <person name="Rikkerink E.H.A."/>
            <person name="Fineran P.C."/>
        </authorList>
    </citation>
    <scope>NUCLEOTIDE SEQUENCE</scope>
    <source>
        <strain evidence="1">DSM 13666</strain>
    </source>
</reference>
<protein>
    <submittedName>
        <fullName evidence="1">Uncharacterized protein</fullName>
    </submittedName>
</protein>
<gene>
    <name evidence="1" type="ORF">AMD02_11560</name>
</gene>
<comment type="caution">
    <text evidence="1">The sequence shown here is derived from an EMBL/GenBank/DDBJ whole genome shotgun (WGS) entry which is preliminary data.</text>
</comment>
<organism evidence="1">
    <name type="scientific">Halalkalibacterium halodurans</name>
    <name type="common">Bacillus halodurans</name>
    <dbReference type="NCBI Taxonomy" id="86665"/>
    <lineage>
        <taxon>Bacteria</taxon>
        <taxon>Bacillati</taxon>
        <taxon>Bacillota</taxon>
        <taxon>Bacilli</taxon>
        <taxon>Bacillales</taxon>
        <taxon>Bacillaceae</taxon>
        <taxon>Halalkalibacterium (ex Joshi et al. 2022)</taxon>
    </lineage>
</organism>
<sequence length="62" mass="7407">MEIAWDLDWFCKNTLKGVFFFFTYESLTSIKVRRQAKFSMLVAHHLQRRAPLISTIEKRGDQ</sequence>